<feature type="transmembrane region" description="Helical" evidence="2">
    <location>
        <begin position="189"/>
        <end position="218"/>
    </location>
</feature>
<keyword evidence="2" id="KW-0472">Membrane</keyword>
<keyword evidence="4" id="KW-1185">Reference proteome</keyword>
<evidence type="ECO:0000313" key="4">
    <source>
        <dbReference type="Proteomes" id="UP001284601"/>
    </source>
</evidence>
<proteinExistence type="predicted"/>
<evidence type="ECO:0000256" key="1">
    <source>
        <dbReference type="SAM" id="MobiDB-lite"/>
    </source>
</evidence>
<feature type="transmembrane region" description="Helical" evidence="2">
    <location>
        <begin position="116"/>
        <end position="137"/>
    </location>
</feature>
<dbReference type="RefSeq" id="WP_318600424.1">
    <property type="nucleotide sequence ID" value="NZ_JAWSTH010000111.1"/>
</dbReference>
<feature type="transmembrane region" description="Helical" evidence="2">
    <location>
        <begin position="149"/>
        <end position="177"/>
    </location>
</feature>
<reference evidence="3 4" key="2">
    <citation type="submission" date="2023-10" db="EMBL/GenBank/DDBJ databases">
        <authorList>
            <person name="Han X.F."/>
        </authorList>
    </citation>
    <scope>NUCLEOTIDE SEQUENCE [LARGE SCALE GENOMIC DNA]</scope>
    <source>
        <strain evidence="3 4">KCTC 39840</strain>
    </source>
</reference>
<organism evidence="3 4">
    <name type="scientific">Conexibacter stalactiti</name>
    <dbReference type="NCBI Taxonomy" id="1940611"/>
    <lineage>
        <taxon>Bacteria</taxon>
        <taxon>Bacillati</taxon>
        <taxon>Actinomycetota</taxon>
        <taxon>Thermoleophilia</taxon>
        <taxon>Solirubrobacterales</taxon>
        <taxon>Conexibacteraceae</taxon>
        <taxon>Conexibacter</taxon>
    </lineage>
</organism>
<protein>
    <submittedName>
        <fullName evidence="3">Uncharacterized protein</fullName>
    </submittedName>
</protein>
<name>A0ABU4HXR2_9ACTN</name>
<comment type="caution">
    <text evidence="3">The sequence shown here is derived from an EMBL/GenBank/DDBJ whole genome shotgun (WGS) entry which is preliminary data.</text>
</comment>
<feature type="transmembrane region" description="Helical" evidence="2">
    <location>
        <begin position="44"/>
        <end position="64"/>
    </location>
</feature>
<feature type="transmembrane region" description="Helical" evidence="2">
    <location>
        <begin position="224"/>
        <end position="242"/>
    </location>
</feature>
<keyword evidence="2" id="KW-1133">Transmembrane helix</keyword>
<accession>A0ABU4HXR2</accession>
<feature type="transmembrane region" description="Helical" evidence="2">
    <location>
        <begin position="70"/>
        <end position="95"/>
    </location>
</feature>
<evidence type="ECO:0000256" key="2">
    <source>
        <dbReference type="SAM" id="Phobius"/>
    </source>
</evidence>
<reference evidence="4" key="1">
    <citation type="submission" date="2023-07" db="EMBL/GenBank/DDBJ databases">
        <title>Conexibacter stalactiti sp. nov., isolated from stalactites in a lava cave and emended description of the genus Conexibacter.</title>
        <authorList>
            <person name="Lee S.D."/>
        </authorList>
    </citation>
    <scope>NUCLEOTIDE SEQUENCE [LARGE SCALE GENOMIC DNA]</scope>
    <source>
        <strain evidence="4">KCTC 39840</strain>
    </source>
</reference>
<keyword evidence="2" id="KW-0812">Transmembrane</keyword>
<feature type="region of interest" description="Disordered" evidence="1">
    <location>
        <begin position="1"/>
        <end position="27"/>
    </location>
</feature>
<gene>
    <name evidence="3" type="ORF">R7226_26605</name>
</gene>
<sequence length="252" mass="24382">MSASAPRAGRATQRSRSVASEPGASPARGPLAVVAPQLWRNLPLMAGIGLLALAGALLAAGAALSGAAIVLAPALLAVTVAPAWFAACALADPVLDGRVVGAARVRAAFALGFRRGPVVALPALVPAQLAAVALAAIDASEQGALVLTASLAANLVVLGCALIVAPFALAAAAGAFAAPGEAPAGVRDVWRIGAGIAATLPLLVLGGIAVAVLGVLLARALGPVLLVVVPGPAALVVVACAREQLAARGVLR</sequence>
<evidence type="ECO:0000313" key="3">
    <source>
        <dbReference type="EMBL" id="MDW5597954.1"/>
    </source>
</evidence>
<dbReference type="EMBL" id="JAWSTH010000111">
    <property type="protein sequence ID" value="MDW5597954.1"/>
    <property type="molecule type" value="Genomic_DNA"/>
</dbReference>
<dbReference type="Proteomes" id="UP001284601">
    <property type="component" value="Unassembled WGS sequence"/>
</dbReference>